<evidence type="ECO:0000313" key="2">
    <source>
        <dbReference type="Proteomes" id="UP000238163"/>
    </source>
</evidence>
<sequence>MFQFTDGQQCWDMDMMALLSALRVAQHYQAIPFIDSTWWKEVISRYGHFQDIGDQVWTYSN</sequence>
<proteinExistence type="predicted"/>
<accession>A0ABX5D4D7</accession>
<reference evidence="1 2" key="1">
    <citation type="submission" date="2018-03" db="EMBL/GenBank/DDBJ databases">
        <title>Genetic Diversity and Phenotypic Plasticity of AHL Mediated Quorum Sensing in Environmental Strains of Vibrio mediterranei.</title>
        <authorList>
            <person name="Lantoine F."/>
            <person name="Vouve F."/>
        </authorList>
    </citation>
    <scope>NUCLEOTIDE SEQUENCE [LARGE SCALE GENOMIC DNA]</scope>
    <source>
        <strain evidence="1 2">17LN0615E</strain>
    </source>
</reference>
<dbReference type="EMBL" id="NWTN01000048">
    <property type="protein sequence ID" value="PRQ64528.1"/>
    <property type="molecule type" value="Genomic_DNA"/>
</dbReference>
<evidence type="ECO:0000313" key="1">
    <source>
        <dbReference type="EMBL" id="PRQ64528.1"/>
    </source>
</evidence>
<keyword evidence="2" id="KW-1185">Reference proteome</keyword>
<protein>
    <submittedName>
        <fullName evidence="1">Uncharacterized protein</fullName>
    </submittedName>
</protein>
<gene>
    <name evidence="1" type="ORF">COR51_27115</name>
</gene>
<name>A0ABX5D4D7_9VIBR</name>
<dbReference type="Proteomes" id="UP000238163">
    <property type="component" value="Unassembled WGS sequence"/>
</dbReference>
<organism evidence="1 2">
    <name type="scientific">Vibrio mediterranei</name>
    <dbReference type="NCBI Taxonomy" id="689"/>
    <lineage>
        <taxon>Bacteria</taxon>
        <taxon>Pseudomonadati</taxon>
        <taxon>Pseudomonadota</taxon>
        <taxon>Gammaproteobacteria</taxon>
        <taxon>Vibrionales</taxon>
        <taxon>Vibrionaceae</taxon>
        <taxon>Vibrio</taxon>
    </lineage>
</organism>
<comment type="caution">
    <text evidence="1">The sequence shown here is derived from an EMBL/GenBank/DDBJ whole genome shotgun (WGS) entry which is preliminary data.</text>
</comment>